<proteinExistence type="predicted"/>
<dbReference type="STRING" id="1841860.GCA_900157375_04941"/>
<accession>A0A2U3P064</accession>
<dbReference type="SUPFAM" id="SSF52540">
    <property type="entry name" value="P-loop containing nucleoside triphosphate hydrolases"/>
    <property type="match status" value="1"/>
</dbReference>
<gene>
    <name evidence="1" type="ORF">MRAB57_4938</name>
</gene>
<protein>
    <recommendedName>
        <fullName evidence="3">Sulfotransferase family protein</fullName>
    </recommendedName>
</protein>
<dbReference type="Gene3D" id="3.40.50.300">
    <property type="entry name" value="P-loop containing nucleotide triphosphate hydrolases"/>
    <property type="match status" value="1"/>
</dbReference>
<dbReference type="AlphaFoldDB" id="A0A2U3P064"/>
<name>A0A2U3P064_9MYCO</name>
<dbReference type="InterPro" id="IPR027417">
    <property type="entry name" value="P-loop_NTPase"/>
</dbReference>
<dbReference type="EMBL" id="FUFA01000005">
    <property type="protein sequence ID" value="SPM37095.1"/>
    <property type="molecule type" value="Genomic_DNA"/>
</dbReference>
<organism evidence="1 2">
    <name type="scientific">Mycobacterium rhizamassiliense</name>
    <dbReference type="NCBI Taxonomy" id="1841860"/>
    <lineage>
        <taxon>Bacteria</taxon>
        <taxon>Bacillati</taxon>
        <taxon>Actinomycetota</taxon>
        <taxon>Actinomycetes</taxon>
        <taxon>Mycobacteriales</taxon>
        <taxon>Mycobacteriaceae</taxon>
        <taxon>Mycobacterium</taxon>
    </lineage>
</organism>
<sequence>MTIPAPRCPGTNGRPVALFVLGMPRSGTSALTRVLSLSGATLPAGMLGADSGNPGGYWEPRKVLRLNNTILLRHGSSAFDPSLRLQEEDALNDGEKAAYIANIRAYLTTLPAAPVVIIKDLQITALSEVWFEATRQAGFDIAVVIAVRHPQEVGASLAKLMRARPELSSALWLKYNLLAERHTRGIPRVFVEYTNLLDDWQLQLKRISATLGIDLSAQDEGAIGEFLKADLRRQRDCGPVPELCGADWIPATYLALHAAARDEPLDESAMDRIFYAYRAAERDFRTAFEDFRHHSNNMFVRISRPFIWNLMEIIAITKRRRGSWA</sequence>
<evidence type="ECO:0000313" key="1">
    <source>
        <dbReference type="EMBL" id="SPM37095.1"/>
    </source>
</evidence>
<reference evidence="1 2" key="1">
    <citation type="submission" date="2017-01" db="EMBL/GenBank/DDBJ databases">
        <authorList>
            <consortium name="Urmite Genomes"/>
        </authorList>
    </citation>
    <scope>NUCLEOTIDE SEQUENCE [LARGE SCALE GENOMIC DNA]</scope>
    <source>
        <strain evidence="1 2">AB57</strain>
    </source>
</reference>
<dbReference type="Proteomes" id="UP000240988">
    <property type="component" value="Unassembled WGS sequence"/>
</dbReference>
<keyword evidence="2" id="KW-1185">Reference proteome</keyword>
<evidence type="ECO:0008006" key="3">
    <source>
        <dbReference type="Google" id="ProtNLM"/>
    </source>
</evidence>
<evidence type="ECO:0000313" key="2">
    <source>
        <dbReference type="Proteomes" id="UP000240988"/>
    </source>
</evidence>